<dbReference type="Proteomes" id="UP000216101">
    <property type="component" value="Unassembled WGS sequence"/>
</dbReference>
<gene>
    <name evidence="4" type="ORF">CBP51_13230</name>
</gene>
<dbReference type="AlphaFoldDB" id="A0A266Q2U0"/>
<comment type="caution">
    <text evidence="4">The sequence shown here is derived from an EMBL/GenBank/DDBJ whole genome shotgun (WGS) entry which is preliminary data.</text>
</comment>
<sequence>TGDIDLYLQIGGQQVNANRYQVYVPQTLPETLRKWLGDSLGEDTPGIASRVGFMYRGTLNTPNPLARTAQLALDLEGVDLDYHPGWPALSDIHGQLSVSDVHVTAKVNSAKVLDSQVDQASIRVNPRARGPGSLLQVDGQISGLASDGIRVLREGQLRQYLGSSMDSWSMQGQMLARLDLDIPLGTGEEKPADAHQQVDVELQAPLFELQNLNLSVNDLQGKIRYNSTTGIASEDLRGLFFGEPLKVNLLSDKAKGANKTLIELQGRVASEQLALWSKRPETLFMEGVVPYEAKVELNHQVRADTDEANDTPADTLLSPREFANQSFARVTLKSNLAGVSIDLPAPYGKQAAEERPFTFNLWLQEKQSQIRVDYNQDVQALLRMDRTNNNQLLNANIALAADARLGDKAQFLVSGFLPSVDLDAWKKIQARYTTYAERLSPVIVRPLSATQSPSQPPVNDLPASDKVGEVAGLPFRIELVLGHYELGPMTLENLNVTAIPVSAGWQLAVSNPLVEGDLFVPQSPFVAMDVDLKRLSLNSVALGLTPPDASPDAAPTTTEAAAEAAVKVIDPRQLPRANINVRSLFLDDKDYGTWSLQLRPGQRGVVIDNIRGTIRGVTVSGLGDKASEGEPAGAKLIWQHTDVGVQTRFIGRLSAGDIGAVLRDWQKPDTVESTTASYQADLFWPGSPQDFKLLNLGGDMTIAMANGRFKRDASAGEGILRLMSVLNFDSLARRLRLDFSDLYKSGLAYDKITGKVRFNQGILVFEEPLVVITPSSGMQMAGTIDLRRERLDTRLVAALPVAGNVTFYAALAAGLPAAAGIYVVSKLFKKQVDQATSVSYTIKGSWDDPKMRFDRLFESEQSLRDSVKKNEAEKQERRRRRQQADE</sequence>
<organism evidence="4 5">
    <name type="scientific">Cellvibrio mixtus</name>
    <dbReference type="NCBI Taxonomy" id="39650"/>
    <lineage>
        <taxon>Bacteria</taxon>
        <taxon>Pseudomonadati</taxon>
        <taxon>Pseudomonadota</taxon>
        <taxon>Gammaproteobacteria</taxon>
        <taxon>Cellvibrionales</taxon>
        <taxon>Cellvibrionaceae</taxon>
        <taxon>Cellvibrio</taxon>
    </lineage>
</organism>
<dbReference type="PANTHER" id="PTHR38690">
    <property type="entry name" value="PROTEASE-RELATED"/>
    <property type="match status" value="1"/>
</dbReference>
<feature type="non-terminal residue" evidence="4">
    <location>
        <position position="1"/>
    </location>
</feature>
<evidence type="ECO:0000259" key="3">
    <source>
        <dbReference type="Pfam" id="PF13116"/>
    </source>
</evidence>
<protein>
    <submittedName>
        <fullName evidence="4">DUF3971 domain-containing protein</fullName>
    </submittedName>
</protein>
<dbReference type="PANTHER" id="PTHR38690:SF1">
    <property type="entry name" value="PROTEASE"/>
    <property type="match status" value="1"/>
</dbReference>
<feature type="region of interest" description="Disordered" evidence="1">
    <location>
        <begin position="864"/>
        <end position="886"/>
    </location>
</feature>
<dbReference type="EMBL" id="NHNI01000002">
    <property type="protein sequence ID" value="OZY84187.1"/>
    <property type="molecule type" value="Genomic_DNA"/>
</dbReference>
<name>A0A266Q2U0_9GAMM</name>
<keyword evidence="5" id="KW-1185">Reference proteome</keyword>
<dbReference type="RefSeq" id="WP_280522456.1">
    <property type="nucleotide sequence ID" value="NZ_NHNI01000002.1"/>
</dbReference>
<accession>A0A266Q2U0</accession>
<reference evidence="5" key="1">
    <citation type="submission" date="2017-05" db="EMBL/GenBank/DDBJ databases">
        <authorList>
            <person name="Barney B.M."/>
        </authorList>
    </citation>
    <scope>NUCLEOTIDE SEQUENCE [LARGE SCALE GENOMIC DNA]</scope>
    <source>
        <strain evidence="5">PSBB022</strain>
    </source>
</reference>
<dbReference type="Pfam" id="PF13116">
    <property type="entry name" value="YhdP"/>
    <property type="match status" value="1"/>
</dbReference>
<evidence type="ECO:0000256" key="2">
    <source>
        <dbReference type="SAM" id="Phobius"/>
    </source>
</evidence>
<evidence type="ECO:0000313" key="4">
    <source>
        <dbReference type="EMBL" id="OZY84187.1"/>
    </source>
</evidence>
<feature type="transmembrane region" description="Helical" evidence="2">
    <location>
        <begin position="805"/>
        <end position="824"/>
    </location>
</feature>
<feature type="domain" description="YhdP central" evidence="3">
    <location>
        <begin position="4"/>
        <end position="850"/>
    </location>
</feature>
<keyword evidence="2" id="KW-1133">Transmembrane helix</keyword>
<evidence type="ECO:0000256" key="1">
    <source>
        <dbReference type="SAM" id="MobiDB-lite"/>
    </source>
</evidence>
<keyword evidence="2" id="KW-0812">Transmembrane</keyword>
<dbReference type="InterPro" id="IPR025263">
    <property type="entry name" value="YhdP_central"/>
</dbReference>
<keyword evidence="2" id="KW-0472">Membrane</keyword>
<evidence type="ECO:0000313" key="5">
    <source>
        <dbReference type="Proteomes" id="UP000216101"/>
    </source>
</evidence>
<proteinExistence type="predicted"/>
<dbReference type="InterPro" id="IPR011836">
    <property type="entry name" value="YhdP"/>
</dbReference>